<evidence type="ECO:0000313" key="1">
    <source>
        <dbReference type="EMBL" id="ELS58913.1"/>
    </source>
</evidence>
<sequence length="107" mass="11054">MAGMTAIVLHTLDSRRESRAWFATAARDAAESSDAQLYARVRARGDGPLNYGAPKAAAGLAKQARHAAGNRPTAAAVLAATVAARAYALTHHSEQARTALAAADALM</sequence>
<reference evidence="1 2" key="1">
    <citation type="journal article" date="2013" name="Genome Announc.">
        <title>Draft Genome Sequence of Streptomyces viridochromogenes Strain Tu57, Producer of Avilamycin.</title>
        <authorList>
            <person name="Gruning B.A."/>
            <person name="Erxleben A."/>
            <person name="Hahnlein A."/>
            <person name="Gunther S."/>
        </authorList>
    </citation>
    <scope>NUCLEOTIDE SEQUENCE [LARGE SCALE GENOMIC DNA]</scope>
    <source>
        <strain evidence="1 2">Tue57</strain>
    </source>
</reference>
<comment type="caution">
    <text evidence="1">The sequence shown here is derived from an EMBL/GenBank/DDBJ whole genome shotgun (WGS) entry which is preliminary data.</text>
</comment>
<dbReference type="PATRIC" id="fig|1160705.3.peg.110"/>
<dbReference type="AlphaFoldDB" id="L8PSC0"/>
<evidence type="ECO:0000313" key="2">
    <source>
        <dbReference type="Proteomes" id="UP000011205"/>
    </source>
</evidence>
<dbReference type="EMBL" id="AMLP01000006">
    <property type="protein sequence ID" value="ELS58913.1"/>
    <property type="molecule type" value="Genomic_DNA"/>
</dbReference>
<accession>L8PSC0</accession>
<proteinExistence type="predicted"/>
<organism evidence="1 2">
    <name type="scientific">Streptomyces viridochromogenes Tue57</name>
    <dbReference type="NCBI Taxonomy" id="1160705"/>
    <lineage>
        <taxon>Bacteria</taxon>
        <taxon>Bacillati</taxon>
        <taxon>Actinomycetota</taxon>
        <taxon>Actinomycetes</taxon>
        <taxon>Kitasatosporales</taxon>
        <taxon>Streptomycetaceae</taxon>
        <taxon>Streptomyces</taxon>
    </lineage>
</organism>
<dbReference type="Proteomes" id="UP000011205">
    <property type="component" value="Unassembled WGS sequence"/>
</dbReference>
<protein>
    <submittedName>
        <fullName evidence="1">Uncharacterized protein</fullName>
    </submittedName>
</protein>
<name>L8PSC0_STRVR</name>
<gene>
    <name evidence="1" type="ORF">STVIR_0113</name>
</gene>